<evidence type="ECO:0000313" key="3">
    <source>
        <dbReference type="EMBL" id="QCQ74288.1"/>
    </source>
</evidence>
<reference evidence="3 6" key="3">
    <citation type="submission" date="2019-04" db="EMBL/GenBank/DDBJ databases">
        <title>Methylomes of two halophilic Archaea, Haloarcula marismortui and Haloferax mediterranei.</title>
        <authorList>
            <person name="DasSarma S."/>
            <person name="DasSarma P."/>
            <person name="DasSarma S."/>
            <person name="Fomenkov A."/>
            <person name="Vincze T."/>
            <person name="Anton B.P."/>
            <person name="Roberts R.J."/>
        </authorList>
    </citation>
    <scope>NUCLEOTIDE SEQUENCE [LARGE SCALE GENOMIC DNA]</scope>
    <source>
        <strain evidence="3">ATCC 33500</strain>
        <strain evidence="6">ATCC 33500 / DSM 1411 / JCM 8866 / NBRC 14739 / NCIMB 2177 / R-4</strain>
    </source>
</reference>
<evidence type="ECO:0000313" key="4">
    <source>
        <dbReference type="Proteomes" id="UP000011603"/>
    </source>
</evidence>
<dbReference type="AlphaFoldDB" id="M0J1P5"/>
<evidence type="ECO:0000313" key="6">
    <source>
        <dbReference type="Proteomes" id="UP000299011"/>
    </source>
</evidence>
<reference evidence="1 5" key="2">
    <citation type="submission" date="2014-04" db="EMBL/GenBank/DDBJ databases">
        <title>Transcriptional profiles of Haloferax mediterranei on the basis of nitrogen availability.</title>
        <authorList>
            <person name="Bautista V."/>
        </authorList>
    </citation>
    <scope>NUCLEOTIDE SEQUENCE [LARGE SCALE GENOMIC DNA]</scope>
    <source>
        <strain evidence="1">ATCC 33500</strain>
        <strain evidence="5">ATCC 33500 / DSM 1411 / JCM 8866 / NBRC 14739 / NCIMB 2177 / R-4</strain>
    </source>
</reference>
<evidence type="ECO:0000313" key="5">
    <source>
        <dbReference type="Proteomes" id="UP000027075"/>
    </source>
</evidence>
<dbReference type="EMBL" id="CP007551">
    <property type="protein sequence ID" value="AHZ22845.1"/>
    <property type="molecule type" value="Genomic_DNA"/>
</dbReference>
<dbReference type="EMBL" id="AOLO01000007">
    <property type="protein sequence ID" value="EMA03007.1"/>
    <property type="molecule type" value="Genomic_DNA"/>
</dbReference>
<keyword evidence="4" id="KW-1185">Reference proteome</keyword>
<dbReference type="RefSeq" id="WP_004058896.1">
    <property type="nucleotide sequence ID" value="NC_017941.2"/>
</dbReference>
<dbReference type="Proteomes" id="UP000299011">
    <property type="component" value="Chromosome"/>
</dbReference>
<evidence type="ECO:0000313" key="1">
    <source>
        <dbReference type="EMBL" id="AHZ22845.1"/>
    </source>
</evidence>
<sequence>MSSESEIATESVLEYHAKLEGVEPETIIRHARRDGIITSVESVQKWNGVLRRYELAGSLAEFRVYAERLGCRLRGGE</sequence>
<reference evidence="2 4" key="1">
    <citation type="journal article" date="2014" name="PLoS Genet.">
        <title>Phylogenetically driven sequencing of extremely halophilic archaea reveals strategies for static and dynamic osmo-response.</title>
        <authorList>
            <person name="Becker E.A."/>
            <person name="Seitzer P.M."/>
            <person name="Tritt A."/>
            <person name="Larsen D."/>
            <person name="Krusor M."/>
            <person name="Yao A.I."/>
            <person name="Wu D."/>
            <person name="Madern D."/>
            <person name="Eisen J.A."/>
            <person name="Darling A.E."/>
            <person name="Facciotti M.T."/>
        </authorList>
    </citation>
    <scope>NUCLEOTIDE SEQUENCE [LARGE SCALE GENOMIC DNA]</scope>
    <source>
        <strain evidence="2">ATCC 33500</strain>
        <strain evidence="4">ATCC 33500 / DSM 1411 / JCM 8866 / NBRC 14739 / NCIMB 2177 / R-4</strain>
    </source>
</reference>
<evidence type="ECO:0000313" key="2">
    <source>
        <dbReference type="EMBL" id="EMA03007.1"/>
    </source>
</evidence>
<accession>M0J1P5</accession>
<organism evidence="2 4">
    <name type="scientific">Haloferax mediterranei (strain ATCC 33500 / DSM 1411 / JCM 8866 / NBRC 14739 / NCIMB 2177 / R-4)</name>
    <name type="common">Halobacterium mediterranei</name>
    <dbReference type="NCBI Taxonomy" id="523841"/>
    <lineage>
        <taxon>Archaea</taxon>
        <taxon>Methanobacteriati</taxon>
        <taxon>Methanobacteriota</taxon>
        <taxon>Stenosarchaea group</taxon>
        <taxon>Halobacteria</taxon>
        <taxon>Halobacteriales</taxon>
        <taxon>Haloferacaceae</taxon>
        <taxon>Haloferax</taxon>
    </lineage>
</organism>
<gene>
    <name evidence="1" type="ORF">BM92_09420</name>
    <name evidence="2" type="ORF">C439_10500</name>
    <name evidence="3" type="ORF">E6P09_02980</name>
</gene>
<dbReference type="EMBL" id="CP039139">
    <property type="protein sequence ID" value="QCQ74288.1"/>
    <property type="molecule type" value="Genomic_DNA"/>
</dbReference>
<protein>
    <submittedName>
        <fullName evidence="2">Uncharacterized protein</fullName>
    </submittedName>
</protein>
<dbReference type="Proteomes" id="UP000011603">
    <property type="component" value="Unassembled WGS sequence"/>
</dbReference>
<dbReference type="Proteomes" id="UP000027075">
    <property type="component" value="Chromosome"/>
</dbReference>
<name>M0J1P5_HALMT</name>
<proteinExistence type="predicted"/>
<dbReference type="GeneID" id="40155347"/>